<evidence type="ECO:0000256" key="1">
    <source>
        <dbReference type="SAM" id="SignalP"/>
    </source>
</evidence>
<dbReference type="EMBL" id="DF837364">
    <property type="protein sequence ID" value="GAN11837.1"/>
    <property type="molecule type" value="Genomic_DNA"/>
</dbReference>
<dbReference type="AlphaFoldDB" id="A0A0C9N6Z6"/>
<protein>
    <recommendedName>
        <fullName evidence="4">Secreted protein</fullName>
    </recommendedName>
</protein>
<keyword evidence="3" id="KW-1185">Reference proteome</keyword>
<evidence type="ECO:0008006" key="4">
    <source>
        <dbReference type="Google" id="ProtNLM"/>
    </source>
</evidence>
<keyword evidence="1" id="KW-0732">Signal</keyword>
<feature type="signal peptide" evidence="1">
    <location>
        <begin position="1"/>
        <end position="16"/>
    </location>
</feature>
<gene>
    <name evidence="2" type="ORF">MAM1_1075c11448</name>
</gene>
<evidence type="ECO:0000313" key="2">
    <source>
        <dbReference type="EMBL" id="GAN11837.1"/>
    </source>
</evidence>
<evidence type="ECO:0000313" key="3">
    <source>
        <dbReference type="Proteomes" id="UP000053815"/>
    </source>
</evidence>
<name>A0A0C9N6Z6_9FUNG</name>
<feature type="chain" id="PRO_5002200037" description="Secreted protein" evidence="1">
    <location>
        <begin position="17"/>
        <end position="214"/>
    </location>
</feature>
<organism evidence="2">
    <name type="scientific">Mucor ambiguus</name>
    <dbReference type="NCBI Taxonomy" id="91626"/>
    <lineage>
        <taxon>Eukaryota</taxon>
        <taxon>Fungi</taxon>
        <taxon>Fungi incertae sedis</taxon>
        <taxon>Mucoromycota</taxon>
        <taxon>Mucoromycotina</taxon>
        <taxon>Mucoromycetes</taxon>
        <taxon>Mucorales</taxon>
        <taxon>Mucorineae</taxon>
        <taxon>Mucoraceae</taxon>
        <taxon>Mucor</taxon>
    </lineage>
</organism>
<proteinExistence type="predicted"/>
<sequence>MVWAVSLLTMDLSTHCLTPGRSVDGIRSLTELGNPCGPRTQSVLYLHDCKTEASPKAISGRTSYLRVRLEFLRYPHLIPEFFNIRGFGPPVRVTAPSPWTGVDHTVSGLRPRTIVALFRLAFAAAPASHLNLARERNSPVHSTKGTPSPINRALTSWLLPSMPGLSRPLRLTSSFVTPCETSHNPGQQADRFRLFRVRSPLLTESLLFSLPQGT</sequence>
<reference evidence="2" key="1">
    <citation type="submission" date="2014-09" db="EMBL/GenBank/DDBJ databases">
        <title>Draft genome sequence of an oleaginous Mucoromycotina fungus Mucor ambiguus NBRC6742.</title>
        <authorList>
            <person name="Takeda I."/>
            <person name="Yamane N."/>
            <person name="Morita T."/>
            <person name="Tamano K."/>
            <person name="Machida M."/>
            <person name="Baker S."/>
            <person name="Koike H."/>
        </authorList>
    </citation>
    <scope>NUCLEOTIDE SEQUENCE</scope>
    <source>
        <strain evidence="2">NBRC 6742</strain>
    </source>
</reference>
<dbReference type="AntiFam" id="ANF00024">
    <property type="entry name" value="Antisense to 23S rRNA"/>
</dbReference>
<accession>A0A0C9N6Z6</accession>
<dbReference type="Proteomes" id="UP000053815">
    <property type="component" value="Unassembled WGS sequence"/>
</dbReference>